<protein>
    <submittedName>
        <fullName evidence="2">Uncharacterized protein</fullName>
    </submittedName>
</protein>
<gene>
    <name evidence="2" type="ORF">BP5553_03051</name>
</gene>
<dbReference type="AlphaFoldDB" id="A0A370TT46"/>
<comment type="caution">
    <text evidence="2">The sequence shown here is derived from an EMBL/GenBank/DDBJ whole genome shotgun (WGS) entry which is preliminary data.</text>
</comment>
<dbReference type="OrthoDB" id="3561302at2759"/>
<organism evidence="2 3">
    <name type="scientific">Venustampulla echinocandica</name>
    <dbReference type="NCBI Taxonomy" id="2656787"/>
    <lineage>
        <taxon>Eukaryota</taxon>
        <taxon>Fungi</taxon>
        <taxon>Dikarya</taxon>
        <taxon>Ascomycota</taxon>
        <taxon>Pezizomycotina</taxon>
        <taxon>Leotiomycetes</taxon>
        <taxon>Helotiales</taxon>
        <taxon>Pleuroascaceae</taxon>
        <taxon>Venustampulla</taxon>
    </lineage>
</organism>
<evidence type="ECO:0000313" key="3">
    <source>
        <dbReference type="Proteomes" id="UP000254866"/>
    </source>
</evidence>
<proteinExistence type="predicted"/>
<dbReference type="Proteomes" id="UP000254866">
    <property type="component" value="Unassembled WGS sequence"/>
</dbReference>
<feature type="region of interest" description="Disordered" evidence="1">
    <location>
        <begin position="130"/>
        <end position="157"/>
    </location>
</feature>
<accession>A0A370TT46</accession>
<keyword evidence="3" id="KW-1185">Reference proteome</keyword>
<dbReference type="GeneID" id="43595900"/>
<evidence type="ECO:0000313" key="2">
    <source>
        <dbReference type="EMBL" id="RDL38711.1"/>
    </source>
</evidence>
<name>A0A370TT46_9HELO</name>
<dbReference type="EMBL" id="NPIC01000002">
    <property type="protein sequence ID" value="RDL38711.1"/>
    <property type="molecule type" value="Genomic_DNA"/>
</dbReference>
<reference evidence="2 3" key="1">
    <citation type="journal article" date="2018" name="IMA Fungus">
        <title>IMA Genome-F 9: Draft genome sequence of Annulohypoxylon stygium, Aspergillus mulundensis, Berkeleyomyces basicola (syn. Thielaviopsis basicola), Ceratocystis smalleyi, two Cercospora beticola strains, Coleophoma cylindrospora, Fusarium fracticaudum, Phialophora cf. hyalina, and Morchella septimelata.</title>
        <authorList>
            <person name="Wingfield B.D."/>
            <person name="Bills G.F."/>
            <person name="Dong Y."/>
            <person name="Huang W."/>
            <person name="Nel W.J."/>
            <person name="Swalarsk-Parry B.S."/>
            <person name="Vaghefi N."/>
            <person name="Wilken P.M."/>
            <person name="An Z."/>
            <person name="de Beer Z.W."/>
            <person name="De Vos L."/>
            <person name="Chen L."/>
            <person name="Duong T.A."/>
            <person name="Gao Y."/>
            <person name="Hammerbacher A."/>
            <person name="Kikkert J.R."/>
            <person name="Li Y."/>
            <person name="Li H."/>
            <person name="Li K."/>
            <person name="Li Q."/>
            <person name="Liu X."/>
            <person name="Ma X."/>
            <person name="Naidoo K."/>
            <person name="Pethybridge S.J."/>
            <person name="Sun J."/>
            <person name="Steenkamp E.T."/>
            <person name="van der Nest M.A."/>
            <person name="van Wyk S."/>
            <person name="Wingfield M.J."/>
            <person name="Xiong C."/>
            <person name="Yue Q."/>
            <person name="Zhang X."/>
        </authorList>
    </citation>
    <scope>NUCLEOTIDE SEQUENCE [LARGE SCALE GENOMIC DNA]</scope>
    <source>
        <strain evidence="2 3">BP 5553</strain>
    </source>
</reference>
<dbReference type="RefSeq" id="XP_031871367.1">
    <property type="nucleotide sequence ID" value="XM_032011674.1"/>
</dbReference>
<feature type="compositionally biased region" description="Low complexity" evidence="1">
    <location>
        <begin position="133"/>
        <end position="150"/>
    </location>
</feature>
<evidence type="ECO:0000256" key="1">
    <source>
        <dbReference type="SAM" id="MobiDB-lite"/>
    </source>
</evidence>
<sequence>MSALTEVISIKPRAPRNTVVDCMNASVGQQYWIGQDIRWRNFLAARNTFVRERLQFETGLSPKQFKGLAMVQRRYRIGQLERIFAAGFFQYTRDSDWMQEAVGNSDSWIYIHGMSAWHVKSALHALEHNSRGSSADSATAPTDSASSAQAMLSPLPL</sequence>